<feature type="chain" id="PRO_5035905165" evidence="2">
    <location>
        <begin position="21"/>
        <end position="1093"/>
    </location>
</feature>
<keyword evidence="2" id="KW-0732">Signal</keyword>
<dbReference type="Proteomes" id="UP000605970">
    <property type="component" value="Unassembled WGS sequence"/>
</dbReference>
<evidence type="ECO:0000256" key="2">
    <source>
        <dbReference type="SAM" id="SignalP"/>
    </source>
</evidence>
<organism evidence="3 4">
    <name type="scientific">Meloidogyne graminicola</name>
    <dbReference type="NCBI Taxonomy" id="189291"/>
    <lineage>
        <taxon>Eukaryota</taxon>
        <taxon>Metazoa</taxon>
        <taxon>Ecdysozoa</taxon>
        <taxon>Nematoda</taxon>
        <taxon>Chromadorea</taxon>
        <taxon>Rhabditida</taxon>
        <taxon>Tylenchina</taxon>
        <taxon>Tylenchomorpha</taxon>
        <taxon>Tylenchoidea</taxon>
        <taxon>Meloidogynidae</taxon>
        <taxon>Meloidogyninae</taxon>
        <taxon>Meloidogyne</taxon>
    </lineage>
</organism>
<dbReference type="EMBL" id="JABEBT010000037">
    <property type="protein sequence ID" value="KAF7635841.1"/>
    <property type="molecule type" value="Genomic_DNA"/>
</dbReference>
<proteinExistence type="predicted"/>
<reference evidence="3" key="1">
    <citation type="journal article" date="2020" name="Ecol. Evol.">
        <title>Genome structure and content of the rice root-knot nematode (Meloidogyne graminicola).</title>
        <authorList>
            <person name="Phan N.T."/>
            <person name="Danchin E.G.J."/>
            <person name="Klopp C."/>
            <person name="Perfus-Barbeoch L."/>
            <person name="Kozlowski D.K."/>
            <person name="Koutsovoulos G.D."/>
            <person name="Lopez-Roques C."/>
            <person name="Bouchez O."/>
            <person name="Zahm M."/>
            <person name="Besnard G."/>
            <person name="Bellafiore S."/>
        </authorList>
    </citation>
    <scope>NUCLEOTIDE SEQUENCE</scope>
    <source>
        <strain evidence="3">VN-18</strain>
    </source>
</reference>
<feature type="signal peptide" evidence="2">
    <location>
        <begin position="1"/>
        <end position="20"/>
    </location>
</feature>
<accession>A0A8S9ZQY9</accession>
<dbReference type="AlphaFoldDB" id="A0A8S9ZQY9"/>
<comment type="caution">
    <text evidence="3">The sequence shown here is derived from an EMBL/GenBank/DDBJ whole genome shotgun (WGS) entry which is preliminary data.</text>
</comment>
<dbReference type="Gene3D" id="1.50.10.20">
    <property type="match status" value="1"/>
</dbReference>
<feature type="region of interest" description="Disordered" evidence="1">
    <location>
        <begin position="411"/>
        <end position="430"/>
    </location>
</feature>
<protein>
    <submittedName>
        <fullName evidence="3">TED_complement domain-containing protein</fullName>
    </submittedName>
</protein>
<name>A0A8S9ZQY9_9BILA</name>
<feature type="compositionally biased region" description="Acidic residues" evidence="1">
    <location>
        <begin position="414"/>
        <end position="424"/>
    </location>
</feature>
<evidence type="ECO:0000313" key="4">
    <source>
        <dbReference type="Proteomes" id="UP000605970"/>
    </source>
</evidence>
<evidence type="ECO:0000256" key="1">
    <source>
        <dbReference type="SAM" id="MobiDB-lite"/>
    </source>
</evidence>
<dbReference type="OrthoDB" id="9998011at2759"/>
<sequence>MISINVYILCLTCLVNLSNQKSHNNYLSTLLPSVFYWDTINYVYVTPTKSSKDDQVSVDITLQIEGENIQGIKTLIFSETIRQKKIPKFHVFMNLEGNLNNSPFLIKVEVFAKFAHGMKVNGELTIKCLINNKEIIEKEIISETKKLISTQLIEGKWLGNIDIKDCGINEKQQKSNLKIIAEVVEKGSFLSNKIIKEWDPFTPGFEMIPLRPAYTRNTQNLHVYLFNSINEGNVELKIQCISDDRSVNGLNQSLIQRLGTIAEIKVDSRCISYIIKKYGLKIPKENLTVGYPINITLNAQPKSLATLHIYVFMDIDIPSNIYVNETISVKVLDRILKQIKVNKRVDIEEHFRQIVIYQRKGLPSRTVTLEQVLGENLNIESSTKEIITNNNNYLILHSTKDIISYSQQQPLLNNEEEEEQEEGSNDNSIIIDNNKKEKKQLITQNDKKSKWLFLQALIVQVVLDCSAYACAASLINEQSSLAKEAWMKLHNSFYKSIDLSVDYDVRIIAAFAYMSTPAIRSEMRAKLASRTINDNQVPYWGINDYSNKKSNKYDLIEKSLQKSSIVLVNSLALLAYTQNQSIYRFWRNEFNLEALSNWLIEQQNSNRQYENALDTFFASRALHQFSVVNAQRQIRQALTGTINANFTIYSSTSLHSNISKLFKDKDLPFGIFIRPNVRQMDLKSNGDAQLLLGVKVQIEKRKRSRRDPNDIEPIILNLKQKRIKPGFINQTVTIRCNSQLINSLQIEHGIFTGFNSYSHFVNILKGSAKFQIEPQISANAIYFVLINIKKEVDIIYSITLIEPNGGYLPENLAPISINAMYHHLPLAQLIVLPQDFDFIEQKIIRKERSVSEKIVVLPSSIFPVSTSFLIPLNNTLNEQILTTTITTQHQQFLNLITENNDKPQSDIVETICLQTGACTCAELSCTVKCSSCSRLTFSELCANINSAEGKKFALFFRISSNNIDKVFIGDSSTEYIVLRNVRIMEWKSNEIEHPEHINIWIRSCNLNCLRMINERREGELPRFLLIGDPRGLFDESDAVEIQNNNYGNIKINENSRSTKMLLQTHYLMRDDDRLLKSTDCYELFGKVEDESCV</sequence>
<gene>
    <name evidence="3" type="ORF">Mgra_00004751</name>
</gene>
<evidence type="ECO:0000313" key="3">
    <source>
        <dbReference type="EMBL" id="KAF7635841.1"/>
    </source>
</evidence>
<keyword evidence="4" id="KW-1185">Reference proteome</keyword>